<protein>
    <submittedName>
        <fullName evidence="2">Uncharacterized protein</fullName>
    </submittedName>
</protein>
<feature type="region of interest" description="Disordered" evidence="1">
    <location>
        <begin position="1"/>
        <end position="61"/>
    </location>
</feature>
<dbReference type="EMBL" id="MLJW01000857">
    <property type="protein sequence ID" value="OIQ81991.1"/>
    <property type="molecule type" value="Genomic_DNA"/>
</dbReference>
<evidence type="ECO:0000256" key="1">
    <source>
        <dbReference type="SAM" id="MobiDB-lite"/>
    </source>
</evidence>
<accession>A0A1J5QQ37</accession>
<reference evidence="2" key="1">
    <citation type="submission" date="2016-10" db="EMBL/GenBank/DDBJ databases">
        <title>Sequence of Gallionella enrichment culture.</title>
        <authorList>
            <person name="Poehlein A."/>
            <person name="Muehling M."/>
            <person name="Daniel R."/>
        </authorList>
    </citation>
    <scope>NUCLEOTIDE SEQUENCE</scope>
</reference>
<feature type="compositionally biased region" description="Low complexity" evidence="1">
    <location>
        <begin position="10"/>
        <end position="22"/>
    </location>
</feature>
<gene>
    <name evidence="2" type="ORF">GALL_362350</name>
</gene>
<proteinExistence type="predicted"/>
<comment type="caution">
    <text evidence="2">The sequence shown here is derived from an EMBL/GenBank/DDBJ whole genome shotgun (WGS) entry which is preliminary data.</text>
</comment>
<organism evidence="2">
    <name type="scientific">mine drainage metagenome</name>
    <dbReference type="NCBI Taxonomy" id="410659"/>
    <lineage>
        <taxon>unclassified sequences</taxon>
        <taxon>metagenomes</taxon>
        <taxon>ecological metagenomes</taxon>
    </lineage>
</organism>
<evidence type="ECO:0000313" key="2">
    <source>
        <dbReference type="EMBL" id="OIQ81991.1"/>
    </source>
</evidence>
<name>A0A1J5QQ37_9ZZZZ</name>
<dbReference type="AlphaFoldDB" id="A0A1J5QQ37"/>
<sequence>MRCSGQPPACSRFSSSGSCSRSLAATAGDDARSTQTPSAQGPGRTAAASAGGSSGESSRHIESTVSTCLRSAFKAGLRAIHCCSDARAARSGGTGRILIAGGGAIAVLSRAAAPTGTASVAPAG</sequence>